<feature type="region of interest" description="Disordered" evidence="1">
    <location>
        <begin position="14"/>
        <end position="46"/>
    </location>
</feature>
<proteinExistence type="predicted"/>
<keyword evidence="2" id="KW-1185">Reference proteome</keyword>
<dbReference type="AlphaFoldDB" id="A0A8B8LLA9"/>
<name>A0A8B8LLA9_ABRPR</name>
<feature type="region of interest" description="Disordered" evidence="1">
    <location>
        <begin position="131"/>
        <end position="153"/>
    </location>
</feature>
<gene>
    <name evidence="3" type="primary">LOC113866552</name>
</gene>
<evidence type="ECO:0000313" key="2">
    <source>
        <dbReference type="Proteomes" id="UP000694853"/>
    </source>
</evidence>
<reference evidence="3" key="2">
    <citation type="submission" date="2025-08" db="UniProtKB">
        <authorList>
            <consortium name="RefSeq"/>
        </authorList>
    </citation>
    <scope>IDENTIFICATION</scope>
    <source>
        <tissue evidence="3">Young leaves</tissue>
    </source>
</reference>
<evidence type="ECO:0000256" key="1">
    <source>
        <dbReference type="SAM" id="MobiDB-lite"/>
    </source>
</evidence>
<dbReference type="RefSeq" id="XP_027357181.1">
    <property type="nucleotide sequence ID" value="XM_027501380.1"/>
</dbReference>
<sequence>MAASSTINRFLSLFLPTKQPPSPSSPTPLSLPPPPPPLPSHTLKSSHNLAPLLPQHLSSSELSSVICPSLAYSNTLFFRSPYNNVQAKREVFKARLVQHSTRTKSRLNAKAPSFILVCLVSFSGDPCLKTSAQKKQDVPTTKKEEDEDNSDLPEGDILYNSLFLYACI</sequence>
<organism evidence="2 3">
    <name type="scientific">Abrus precatorius</name>
    <name type="common">Indian licorice</name>
    <name type="synonym">Glycine abrus</name>
    <dbReference type="NCBI Taxonomy" id="3816"/>
    <lineage>
        <taxon>Eukaryota</taxon>
        <taxon>Viridiplantae</taxon>
        <taxon>Streptophyta</taxon>
        <taxon>Embryophyta</taxon>
        <taxon>Tracheophyta</taxon>
        <taxon>Spermatophyta</taxon>
        <taxon>Magnoliopsida</taxon>
        <taxon>eudicotyledons</taxon>
        <taxon>Gunneridae</taxon>
        <taxon>Pentapetalae</taxon>
        <taxon>rosids</taxon>
        <taxon>fabids</taxon>
        <taxon>Fabales</taxon>
        <taxon>Fabaceae</taxon>
        <taxon>Papilionoideae</taxon>
        <taxon>50 kb inversion clade</taxon>
        <taxon>NPAAA clade</taxon>
        <taxon>indigoferoid/millettioid clade</taxon>
        <taxon>Abreae</taxon>
        <taxon>Abrus</taxon>
    </lineage>
</organism>
<feature type="compositionally biased region" description="Basic and acidic residues" evidence="1">
    <location>
        <begin position="134"/>
        <end position="144"/>
    </location>
</feature>
<evidence type="ECO:0000313" key="3">
    <source>
        <dbReference type="RefSeq" id="XP_027357181.1"/>
    </source>
</evidence>
<dbReference type="OrthoDB" id="785538at2759"/>
<protein>
    <submittedName>
        <fullName evidence="3">30S ribosomal protein S21, chloroplastic-like</fullName>
    </submittedName>
</protein>
<feature type="compositionally biased region" description="Pro residues" evidence="1">
    <location>
        <begin position="18"/>
        <end position="39"/>
    </location>
</feature>
<dbReference type="KEGG" id="aprc:113866552"/>
<accession>A0A8B8LLA9</accession>
<reference evidence="2" key="1">
    <citation type="journal article" date="2019" name="Toxins">
        <title>Detection of Abrin-Like and Prepropulchellin-Like Toxin Genes and Transcripts Using Whole Genome Sequencing and Full-Length Transcript Sequencing of Abrus precatorius.</title>
        <authorList>
            <person name="Hovde B.T."/>
            <person name="Daligault H.E."/>
            <person name="Hanschen E.R."/>
            <person name="Kunde Y.A."/>
            <person name="Johnson M.B."/>
            <person name="Starkenburg S.R."/>
            <person name="Johnson S.L."/>
        </authorList>
    </citation>
    <scope>NUCLEOTIDE SEQUENCE [LARGE SCALE GENOMIC DNA]</scope>
</reference>
<dbReference type="GeneID" id="113866552"/>
<dbReference type="Proteomes" id="UP000694853">
    <property type="component" value="Unplaced"/>
</dbReference>